<reference evidence="7 8" key="1">
    <citation type="submission" date="2017-06" db="EMBL/GenBank/DDBJ databases">
        <title>Genome sequencing of cyanobaciteial culture collection at National Institute for Environmental Studies (NIES).</title>
        <authorList>
            <person name="Hirose Y."/>
            <person name="Shimura Y."/>
            <person name="Fujisawa T."/>
            <person name="Nakamura Y."/>
            <person name="Kawachi M."/>
        </authorList>
    </citation>
    <scope>NUCLEOTIDE SEQUENCE [LARGE SCALE GENOMIC DNA]</scope>
    <source>
        <strain evidence="7 8">NIES-2135</strain>
    </source>
</reference>
<keyword evidence="2" id="KW-0813">Transport</keyword>
<keyword evidence="8" id="KW-1185">Reference proteome</keyword>
<dbReference type="PANTHER" id="PTHR30085">
    <property type="entry name" value="AMINO ACID ABC TRANSPORTER PERMEASE"/>
    <property type="match status" value="1"/>
</dbReference>
<keyword evidence="3 5" id="KW-0732">Signal</keyword>
<proteinExistence type="inferred from homology"/>
<name>A0A1Z4JHR6_LEPBY</name>
<dbReference type="Proteomes" id="UP000217895">
    <property type="component" value="Chromosome"/>
</dbReference>
<evidence type="ECO:0000313" key="8">
    <source>
        <dbReference type="Proteomes" id="UP000217895"/>
    </source>
</evidence>
<dbReference type="GO" id="GO:0030288">
    <property type="term" value="C:outer membrane-bounded periplasmic space"/>
    <property type="evidence" value="ECO:0007669"/>
    <property type="project" value="TreeGrafter"/>
</dbReference>
<evidence type="ECO:0000256" key="3">
    <source>
        <dbReference type="ARBA" id="ARBA00022729"/>
    </source>
</evidence>
<evidence type="ECO:0000259" key="6">
    <source>
        <dbReference type="SMART" id="SM00062"/>
    </source>
</evidence>
<dbReference type="SMART" id="SM00062">
    <property type="entry name" value="PBPb"/>
    <property type="match status" value="1"/>
</dbReference>
<dbReference type="GO" id="GO:0005576">
    <property type="term" value="C:extracellular region"/>
    <property type="evidence" value="ECO:0007669"/>
    <property type="project" value="TreeGrafter"/>
</dbReference>
<dbReference type="InterPro" id="IPR051455">
    <property type="entry name" value="Bact_solute-bind_prot3"/>
</dbReference>
<dbReference type="InterPro" id="IPR001638">
    <property type="entry name" value="Solute-binding_3/MltF_N"/>
</dbReference>
<dbReference type="InterPro" id="IPR018313">
    <property type="entry name" value="SBP_3_CS"/>
</dbReference>
<evidence type="ECO:0000256" key="4">
    <source>
        <dbReference type="RuleBase" id="RU003744"/>
    </source>
</evidence>
<protein>
    <submittedName>
        <fullName evidence="7">Glutamine-binding protein of glutamine ABC transporter</fullName>
    </submittedName>
</protein>
<comment type="similarity">
    <text evidence="1 4">Belongs to the bacterial solute-binding protein 3 family.</text>
</comment>
<evidence type="ECO:0000313" key="7">
    <source>
        <dbReference type="EMBL" id="BAY56302.1"/>
    </source>
</evidence>
<dbReference type="SUPFAM" id="SSF53850">
    <property type="entry name" value="Periplasmic binding protein-like II"/>
    <property type="match status" value="1"/>
</dbReference>
<dbReference type="PROSITE" id="PS01039">
    <property type="entry name" value="SBP_BACTERIAL_3"/>
    <property type="match status" value="1"/>
</dbReference>
<dbReference type="EMBL" id="AP018203">
    <property type="protein sequence ID" value="BAY56302.1"/>
    <property type="molecule type" value="Genomic_DNA"/>
</dbReference>
<feature type="signal peptide" evidence="5">
    <location>
        <begin position="1"/>
        <end position="26"/>
    </location>
</feature>
<dbReference type="AlphaFoldDB" id="A0A1Z4JHR6"/>
<sequence>MLKRFVAICSLYVMGAQLFASPSLCAAEIAQNRKLVVAVKDNVRPLGFRDAQGRLQGFEIDIAKRLAEELLGSSAAIEFQPVSNRDRLQVVIDGKVDFAIARVTVNSSRARIVAFSEPYYLDGTGFVTKNSAIRSEQELTNQTVAVLNHASTIATLKYRFPQLQLVGVDSYAAGKQLLESGTVIAFAADASILAGWVQESPEYRVLPFRVSTEPLAIVFPKGLEADQLRRSVDQVIRRWKAEGWLQQRANYWGLP</sequence>
<dbReference type="PANTHER" id="PTHR30085:SF6">
    <property type="entry name" value="ABC TRANSPORTER GLUTAMINE-BINDING PROTEIN GLNH"/>
    <property type="match status" value="1"/>
</dbReference>
<gene>
    <name evidence="7" type="ORF">NIES2135_31330</name>
</gene>
<dbReference type="Pfam" id="PF00497">
    <property type="entry name" value="SBP_bac_3"/>
    <property type="match status" value="1"/>
</dbReference>
<dbReference type="GO" id="GO:0006865">
    <property type="term" value="P:amino acid transport"/>
    <property type="evidence" value="ECO:0007669"/>
    <property type="project" value="TreeGrafter"/>
</dbReference>
<organism evidence="7 8">
    <name type="scientific">Leptolyngbya boryana NIES-2135</name>
    <dbReference type="NCBI Taxonomy" id="1973484"/>
    <lineage>
        <taxon>Bacteria</taxon>
        <taxon>Bacillati</taxon>
        <taxon>Cyanobacteriota</taxon>
        <taxon>Cyanophyceae</taxon>
        <taxon>Leptolyngbyales</taxon>
        <taxon>Leptolyngbyaceae</taxon>
        <taxon>Leptolyngbya group</taxon>
        <taxon>Leptolyngbya</taxon>
    </lineage>
</organism>
<evidence type="ECO:0000256" key="2">
    <source>
        <dbReference type="ARBA" id="ARBA00022448"/>
    </source>
</evidence>
<feature type="domain" description="Solute-binding protein family 3/N-terminal" evidence="6">
    <location>
        <begin position="34"/>
        <end position="255"/>
    </location>
</feature>
<dbReference type="Gene3D" id="3.40.190.10">
    <property type="entry name" value="Periplasmic binding protein-like II"/>
    <property type="match status" value="2"/>
</dbReference>
<evidence type="ECO:0000256" key="5">
    <source>
        <dbReference type="SAM" id="SignalP"/>
    </source>
</evidence>
<feature type="chain" id="PRO_5011117818" evidence="5">
    <location>
        <begin position="27"/>
        <end position="255"/>
    </location>
</feature>
<evidence type="ECO:0000256" key="1">
    <source>
        <dbReference type="ARBA" id="ARBA00010333"/>
    </source>
</evidence>
<accession>A0A1Z4JHR6</accession>